<feature type="transmembrane region" description="Helical" evidence="1">
    <location>
        <begin position="201"/>
        <end position="218"/>
    </location>
</feature>
<keyword evidence="3" id="KW-1185">Reference proteome</keyword>
<evidence type="ECO:0000313" key="3">
    <source>
        <dbReference type="Proteomes" id="UP000093695"/>
    </source>
</evidence>
<proteinExistence type="predicted"/>
<dbReference type="RefSeq" id="WP_044853345.1">
    <property type="nucleotide sequence ID" value="NZ_CP016174.1"/>
</dbReference>
<protein>
    <submittedName>
        <fullName evidence="2">Uncharacterized protein</fullName>
    </submittedName>
</protein>
<dbReference type="Proteomes" id="UP000093695">
    <property type="component" value="Chromosome"/>
</dbReference>
<name>A0A193BZZ1_AMYOR</name>
<feature type="transmembrane region" description="Helical" evidence="1">
    <location>
        <begin position="53"/>
        <end position="72"/>
    </location>
</feature>
<sequence length="275" mass="29428">MEAHQGWAGELRPEEIAVTRKWLARRGIEVGEPSRSLAIRVGPRLSRMVPGRLWWLVGAVVVSTLLGGAYEFLVARGEGASDGVSLYFICASLQTALWASYLHRERALGPLPVMDRRSGRPPARKILGGWYIASLAITFGGAAALAAAIHLTSPAKAYAWTWLGALCWPALCCAVILVVTLRRPVQAEDTASAAVDTELRVLDCQAAAPGFYGAIVLFDVATGDSAPAGFTGWLIAYAVLALGTTALGLRHHYHRPALPPGDYGIPVRRPLDLAQ</sequence>
<gene>
    <name evidence="2" type="ORF">SD37_20175</name>
</gene>
<keyword evidence="1" id="KW-0812">Transmembrane</keyword>
<evidence type="ECO:0000256" key="1">
    <source>
        <dbReference type="SAM" id="Phobius"/>
    </source>
</evidence>
<feature type="transmembrane region" description="Helical" evidence="1">
    <location>
        <begin position="84"/>
        <end position="102"/>
    </location>
</feature>
<feature type="transmembrane region" description="Helical" evidence="1">
    <location>
        <begin position="157"/>
        <end position="181"/>
    </location>
</feature>
<organism evidence="2 3">
    <name type="scientific">Amycolatopsis orientalis</name>
    <name type="common">Nocardia orientalis</name>
    <dbReference type="NCBI Taxonomy" id="31958"/>
    <lineage>
        <taxon>Bacteria</taxon>
        <taxon>Bacillati</taxon>
        <taxon>Actinomycetota</taxon>
        <taxon>Actinomycetes</taxon>
        <taxon>Pseudonocardiales</taxon>
        <taxon>Pseudonocardiaceae</taxon>
        <taxon>Amycolatopsis</taxon>
    </lineage>
</organism>
<keyword evidence="1" id="KW-0472">Membrane</keyword>
<feature type="transmembrane region" description="Helical" evidence="1">
    <location>
        <begin position="126"/>
        <end position="151"/>
    </location>
</feature>
<dbReference type="AlphaFoldDB" id="A0A193BZZ1"/>
<keyword evidence="1" id="KW-1133">Transmembrane helix</keyword>
<dbReference type="STRING" id="31958.SD37_20175"/>
<feature type="transmembrane region" description="Helical" evidence="1">
    <location>
        <begin position="230"/>
        <end position="249"/>
    </location>
</feature>
<dbReference type="EMBL" id="CP016174">
    <property type="protein sequence ID" value="ANN17735.1"/>
    <property type="molecule type" value="Genomic_DNA"/>
</dbReference>
<reference evidence="2 3" key="1">
    <citation type="journal article" date="2015" name="Genome Announc.">
        <title>Draft Genome Sequence of Norvancomycin-Producing Strain Amycolatopsis orientalis CPCC200066.</title>
        <authorList>
            <person name="Lei X."/>
            <person name="Yuan F."/>
            <person name="Shi Y."/>
            <person name="Li X."/>
            <person name="Wang L."/>
            <person name="Hong B."/>
        </authorList>
    </citation>
    <scope>NUCLEOTIDE SEQUENCE [LARGE SCALE GENOMIC DNA]</scope>
    <source>
        <strain evidence="2 3">B-37</strain>
    </source>
</reference>
<evidence type="ECO:0000313" key="2">
    <source>
        <dbReference type="EMBL" id="ANN17735.1"/>
    </source>
</evidence>
<accession>A0A193BZZ1</accession>
<dbReference type="KEGG" id="aori:SD37_20175"/>